<organism evidence="1 2">
    <name type="scientific">Acinetobacter qingfengensis</name>
    <dbReference type="NCBI Taxonomy" id="1262585"/>
    <lineage>
        <taxon>Bacteria</taxon>
        <taxon>Pseudomonadati</taxon>
        <taxon>Pseudomonadota</taxon>
        <taxon>Gammaproteobacteria</taxon>
        <taxon>Moraxellales</taxon>
        <taxon>Moraxellaceae</taxon>
        <taxon>Acinetobacter</taxon>
    </lineage>
</organism>
<dbReference type="Proteomes" id="UP000185895">
    <property type="component" value="Unassembled WGS sequence"/>
</dbReference>
<sequence length="193" mass="22728">MQTTHKTLVQQLTLIIENSAWFMPALRIGRDMNFSSWCIGAGAVRNLVWDHLHHYEQPSYLSDIDLVYFDAEENLSIEQQHQKRITEKSPDFSWEITNQAFVHLWFEQYFGHPVAPLHSLQDAISTWPEYATSVGVFLTPEDQLEIIAPYGLDDLFAMQIRRNPKRVSVETYRQRILSKCYNQRWPKVKVFPE</sequence>
<dbReference type="STRING" id="1262585.BJI46_01125"/>
<evidence type="ECO:0008006" key="3">
    <source>
        <dbReference type="Google" id="ProtNLM"/>
    </source>
</evidence>
<gene>
    <name evidence="1" type="ORF">BJI46_01125</name>
</gene>
<reference evidence="1 2" key="1">
    <citation type="submission" date="2016-09" db="EMBL/GenBank/DDBJ databases">
        <authorList>
            <person name="Capua I."/>
            <person name="De Benedictis P."/>
            <person name="Joannis T."/>
            <person name="Lombin L.H."/>
            <person name="Cattoli G."/>
        </authorList>
    </citation>
    <scope>NUCLEOTIDE SEQUENCE [LARGE SCALE GENOMIC DNA]</scope>
    <source>
        <strain evidence="1 2">ANC 4671</strain>
    </source>
</reference>
<name>A0A1E7RFR0_9GAMM</name>
<proteinExistence type="predicted"/>
<evidence type="ECO:0000313" key="1">
    <source>
        <dbReference type="EMBL" id="OEY98151.1"/>
    </source>
</evidence>
<dbReference type="PANTHER" id="PTHR39166">
    <property type="entry name" value="BLL1166 PROTEIN"/>
    <property type="match status" value="1"/>
</dbReference>
<accession>A0A1E7RFR0</accession>
<dbReference type="RefSeq" id="WP_070068530.1">
    <property type="nucleotide sequence ID" value="NZ_MKKK01000001.1"/>
</dbReference>
<dbReference type="EMBL" id="MKKK01000001">
    <property type="protein sequence ID" value="OEY98151.1"/>
    <property type="molecule type" value="Genomic_DNA"/>
</dbReference>
<protein>
    <recommendedName>
        <fullName evidence="3">Nucleotidyltransferase family protein</fullName>
    </recommendedName>
</protein>
<comment type="caution">
    <text evidence="1">The sequence shown here is derived from an EMBL/GenBank/DDBJ whole genome shotgun (WGS) entry which is preliminary data.</text>
</comment>
<dbReference type="Pfam" id="PF06042">
    <property type="entry name" value="NTP_transf_6"/>
    <property type="match status" value="1"/>
</dbReference>
<dbReference type="InterPro" id="IPR009267">
    <property type="entry name" value="NTP_transf_6"/>
</dbReference>
<dbReference type="PANTHER" id="PTHR39166:SF1">
    <property type="entry name" value="BLL1166 PROTEIN"/>
    <property type="match status" value="1"/>
</dbReference>
<keyword evidence="2" id="KW-1185">Reference proteome</keyword>
<evidence type="ECO:0000313" key="2">
    <source>
        <dbReference type="Proteomes" id="UP000185895"/>
    </source>
</evidence>
<dbReference type="AlphaFoldDB" id="A0A1E7RFR0"/>